<keyword evidence="16" id="KW-1185">Reference proteome</keyword>
<dbReference type="InterPro" id="IPR004358">
    <property type="entry name" value="Sig_transdc_His_kin-like_C"/>
</dbReference>
<feature type="domain" description="PAC" evidence="13">
    <location>
        <begin position="451"/>
        <end position="503"/>
    </location>
</feature>
<dbReference type="eggNOG" id="COG3614">
    <property type="taxonomic scope" value="Bacteria"/>
</dbReference>
<dbReference type="SMART" id="SM00091">
    <property type="entry name" value="PAS"/>
    <property type="match status" value="1"/>
</dbReference>
<dbReference type="Gene3D" id="3.30.565.10">
    <property type="entry name" value="Histidine kinase-like ATPase, C-terminal domain"/>
    <property type="match status" value="1"/>
</dbReference>
<protein>
    <recommendedName>
        <fullName evidence="3">histidine kinase</fullName>
        <ecNumber evidence="3">2.7.13.3</ecNumber>
    </recommendedName>
</protein>
<dbReference type="InterPro" id="IPR036890">
    <property type="entry name" value="HATPase_C_sf"/>
</dbReference>
<dbReference type="NCBIfam" id="TIGR00229">
    <property type="entry name" value="sensory_box"/>
    <property type="match status" value="3"/>
</dbReference>
<gene>
    <name evidence="15" type="ordered locus">Glov_3520</name>
</gene>
<evidence type="ECO:0000256" key="6">
    <source>
        <dbReference type="ARBA" id="ARBA00022692"/>
    </source>
</evidence>
<evidence type="ECO:0000256" key="1">
    <source>
        <dbReference type="ARBA" id="ARBA00000085"/>
    </source>
</evidence>
<dbReference type="Pfam" id="PF03924">
    <property type="entry name" value="CHASE"/>
    <property type="match status" value="1"/>
</dbReference>
<evidence type="ECO:0000256" key="7">
    <source>
        <dbReference type="ARBA" id="ARBA00022777"/>
    </source>
</evidence>
<dbReference type="Gene3D" id="1.10.287.130">
    <property type="match status" value="1"/>
</dbReference>
<dbReference type="HOGENOM" id="CLU_000445_114_62_7"/>
<dbReference type="SMART" id="SM00388">
    <property type="entry name" value="HisKA"/>
    <property type="match status" value="1"/>
</dbReference>
<dbReference type="CDD" id="cd00075">
    <property type="entry name" value="HATPase"/>
    <property type="match status" value="1"/>
</dbReference>
<dbReference type="Gene3D" id="3.30.450.350">
    <property type="entry name" value="CHASE domain"/>
    <property type="match status" value="1"/>
</dbReference>
<dbReference type="Proteomes" id="UP000002420">
    <property type="component" value="Chromosome"/>
</dbReference>
<dbReference type="InterPro" id="IPR000014">
    <property type="entry name" value="PAS"/>
</dbReference>
<dbReference type="AlphaFoldDB" id="B3E2W3"/>
<evidence type="ECO:0000256" key="2">
    <source>
        <dbReference type="ARBA" id="ARBA00004370"/>
    </source>
</evidence>
<dbReference type="InterPro" id="IPR003594">
    <property type="entry name" value="HATPase_dom"/>
</dbReference>
<dbReference type="eggNOG" id="COG4251">
    <property type="taxonomic scope" value="Bacteria"/>
</dbReference>
<feature type="domain" description="PAC" evidence="13">
    <location>
        <begin position="732"/>
        <end position="784"/>
    </location>
</feature>
<dbReference type="InterPro" id="IPR013655">
    <property type="entry name" value="PAS_fold_3"/>
</dbReference>
<keyword evidence="9 11" id="KW-0472">Membrane</keyword>
<feature type="domain" description="PAC" evidence="13">
    <location>
        <begin position="577"/>
        <end position="629"/>
    </location>
</feature>
<keyword evidence="8 11" id="KW-1133">Transmembrane helix</keyword>
<dbReference type="GO" id="GO:0000155">
    <property type="term" value="F:phosphorelay sensor kinase activity"/>
    <property type="evidence" value="ECO:0007669"/>
    <property type="project" value="InterPro"/>
</dbReference>
<dbReference type="InterPro" id="IPR006189">
    <property type="entry name" value="CHASE_dom"/>
</dbReference>
<dbReference type="InterPro" id="IPR003661">
    <property type="entry name" value="HisK_dim/P_dom"/>
</dbReference>
<dbReference type="CDD" id="cd00082">
    <property type="entry name" value="HisKA"/>
    <property type="match status" value="1"/>
</dbReference>
<dbReference type="PANTHER" id="PTHR43304:SF1">
    <property type="entry name" value="PAC DOMAIN-CONTAINING PROTEIN"/>
    <property type="match status" value="1"/>
</dbReference>
<feature type="domain" description="CHASE" evidence="14">
    <location>
        <begin position="103"/>
        <end position="324"/>
    </location>
</feature>
<feature type="domain" description="Histidine kinase" evidence="12">
    <location>
        <begin position="797"/>
        <end position="1011"/>
    </location>
</feature>
<dbReference type="InterPro" id="IPR005467">
    <property type="entry name" value="His_kinase_dom"/>
</dbReference>
<dbReference type="PROSITE" id="PS50113">
    <property type="entry name" value="PAC"/>
    <property type="match status" value="3"/>
</dbReference>
<dbReference type="InterPro" id="IPR035965">
    <property type="entry name" value="PAS-like_dom_sf"/>
</dbReference>
<dbReference type="OrthoDB" id="5499652at2"/>
<dbReference type="FunFam" id="3.30.450.20:FF:000099">
    <property type="entry name" value="Sensory box sensor histidine kinase"/>
    <property type="match status" value="1"/>
</dbReference>
<dbReference type="SUPFAM" id="SSF47384">
    <property type="entry name" value="Homodimeric domain of signal transducing histidine kinase"/>
    <property type="match status" value="1"/>
</dbReference>
<feature type="transmembrane region" description="Helical" evidence="11">
    <location>
        <begin position="40"/>
        <end position="57"/>
    </location>
</feature>
<dbReference type="InterPro" id="IPR052162">
    <property type="entry name" value="Sensor_kinase/Photoreceptor"/>
</dbReference>
<dbReference type="SMART" id="SM00086">
    <property type="entry name" value="PAC"/>
    <property type="match status" value="3"/>
</dbReference>
<keyword evidence="5" id="KW-0808">Transferase</keyword>
<evidence type="ECO:0000256" key="10">
    <source>
        <dbReference type="SAM" id="Coils"/>
    </source>
</evidence>
<name>B3E2W3_TRIL1</name>
<dbReference type="PROSITE" id="PS50839">
    <property type="entry name" value="CHASE"/>
    <property type="match status" value="1"/>
</dbReference>
<dbReference type="SMART" id="SM00387">
    <property type="entry name" value="HATPase_c"/>
    <property type="match status" value="1"/>
</dbReference>
<proteinExistence type="predicted"/>
<dbReference type="RefSeq" id="WP_012471541.1">
    <property type="nucleotide sequence ID" value="NC_010814.1"/>
</dbReference>
<evidence type="ECO:0000313" key="16">
    <source>
        <dbReference type="Proteomes" id="UP000002420"/>
    </source>
</evidence>
<comment type="catalytic activity">
    <reaction evidence="1">
        <text>ATP + protein L-histidine = ADP + protein N-phospho-L-histidine.</text>
        <dbReference type="EC" id="2.7.13.3"/>
    </reaction>
</comment>
<dbReference type="Pfam" id="PF02518">
    <property type="entry name" value="HATPase_c"/>
    <property type="match status" value="1"/>
</dbReference>
<evidence type="ECO:0000313" key="15">
    <source>
        <dbReference type="EMBL" id="ACD97223.1"/>
    </source>
</evidence>
<dbReference type="CDD" id="cd00130">
    <property type="entry name" value="PAS"/>
    <property type="match status" value="2"/>
</dbReference>
<dbReference type="PROSITE" id="PS50109">
    <property type="entry name" value="HIS_KIN"/>
    <property type="match status" value="1"/>
</dbReference>
<sequence length="1015" mass="114429">MVNHNSEHDRFGMADTGNVPRFPRSAVPAPHPQSGFCYRYIPFLVLLVTLFLSYQTWKNTRLLTQQELQLNFDHHTKAAYDNIIRRMAAYEQVLRGVQGFFEASRSVSKHEFAMYITTLRLEESYPGIQGIGFAPQLRHDRKAAHIAAMRAEGFHSYTLWPVGTRRQYAPVIYLEPTNERNRKVFGYDLLSESSRREALERARDNGTAALTAKLQLVQEGSRNPQPGCIMYLPVYRHGSAHRSIEQRRAELAGWVSAPFRMNDLMVGILGPQNDTLDIEIYDGNEISDKALLYDNDTARHTSGPAPRFQSRRSIEIGGRQWTMITSSMPGFEKTVHKRELTLVAVASIGGSLLLSLITWLLVSARSNALRAAYNARLTAHALQEAEKLAQIGHFDYDPRSDKTYWSEGLERIWGLEPGNHYRQFKEFLATVHPDDLQIILDSDADKSWHETNNEYRIIRADGEIRHIYSYGYRESAPDGTITRVFGINQDITERKRAEEAIIRSRDYYLQLLENFPSLIWRAGLDGKCDYFNRTWLAFTGRSMAQELGYGWAEGVHADDLPACLSTYYAAFESRRSFTMEYRLRHHDGSYHWIVDHGSPHLDAEGCFIGYIGSCYDINAQKNAELALKETHEQLEQRVAERTAALTEANQQLLESRTLLKNTQQQARLGSWSWDIASDRMTWSDELYAIFGWSRDLAAPGYHQHGMLFTPHSYACLDNAFARVLATGEAGILDLELEIVRTDGIHRFCLLHGEAVQDDTGAIVQLRGSLQDITERKQLEEQLFEARKLESIGQIAAGVAHEVRTPLNAILSITEALFHQPQIGHNPEYDQFLHHIRTQVNRLSLLMNDLLALGKPIPASSLHPVPLSELCRDTISIWQQSATGTARPVDFQSHISGTATVLVDGIKLQQALFNLLENASQHSPARSAITVALTTVPSREMACIRISDAGNGIPLGQLDKVFEPFYSNRKGGTGLGLALVKHFIENMGGTVRLWNNDPPPGCSAEVCVPLRDGDSA</sequence>
<evidence type="ECO:0000256" key="11">
    <source>
        <dbReference type="SAM" id="Phobius"/>
    </source>
</evidence>
<keyword evidence="4" id="KW-0597">Phosphoprotein</keyword>
<reference evidence="15 16" key="1">
    <citation type="submission" date="2008-05" db="EMBL/GenBank/DDBJ databases">
        <title>Complete sequence of chromosome of Geobacter lovleyi SZ.</title>
        <authorList>
            <consortium name="US DOE Joint Genome Institute"/>
            <person name="Lucas S."/>
            <person name="Copeland A."/>
            <person name="Lapidus A."/>
            <person name="Glavina del Rio T."/>
            <person name="Dalin E."/>
            <person name="Tice H."/>
            <person name="Bruce D."/>
            <person name="Goodwin L."/>
            <person name="Pitluck S."/>
            <person name="Chertkov O."/>
            <person name="Meincke L."/>
            <person name="Brettin T."/>
            <person name="Detter J.C."/>
            <person name="Han C."/>
            <person name="Tapia R."/>
            <person name="Kuske C.R."/>
            <person name="Schmutz J."/>
            <person name="Larimer F."/>
            <person name="Land M."/>
            <person name="Hauser L."/>
            <person name="Kyrpides N."/>
            <person name="Mikhailova N."/>
            <person name="Sung Y."/>
            <person name="Fletcher K.E."/>
            <person name="Ritalahti K.M."/>
            <person name="Loeffler F.E."/>
            <person name="Richardson P."/>
        </authorList>
    </citation>
    <scope>NUCLEOTIDE SEQUENCE [LARGE SCALE GENOMIC DNA]</scope>
    <source>
        <strain evidence="16">ATCC BAA-1151 / DSM 17278 / SZ</strain>
    </source>
</reference>
<feature type="transmembrane region" description="Helical" evidence="11">
    <location>
        <begin position="340"/>
        <end position="362"/>
    </location>
</feature>
<dbReference type="EMBL" id="CP001089">
    <property type="protein sequence ID" value="ACD97223.1"/>
    <property type="molecule type" value="Genomic_DNA"/>
</dbReference>
<dbReference type="InterPro" id="IPR001610">
    <property type="entry name" value="PAC"/>
</dbReference>
<keyword evidence="6 11" id="KW-0812">Transmembrane</keyword>
<evidence type="ECO:0000256" key="5">
    <source>
        <dbReference type="ARBA" id="ARBA00022679"/>
    </source>
</evidence>
<dbReference type="Pfam" id="PF08447">
    <property type="entry name" value="PAS_3"/>
    <property type="match status" value="3"/>
</dbReference>
<dbReference type="eggNOG" id="COG3852">
    <property type="taxonomic scope" value="Bacteria"/>
</dbReference>
<dbReference type="Gene3D" id="3.30.450.20">
    <property type="entry name" value="PAS domain"/>
    <property type="match status" value="3"/>
</dbReference>
<dbReference type="SUPFAM" id="SSF55874">
    <property type="entry name" value="ATPase domain of HSP90 chaperone/DNA topoisomerase II/histidine kinase"/>
    <property type="match status" value="1"/>
</dbReference>
<dbReference type="InterPro" id="IPR042240">
    <property type="entry name" value="CHASE_sf"/>
</dbReference>
<comment type="subcellular location">
    <subcellularLocation>
        <location evidence="2">Membrane</location>
    </subcellularLocation>
</comment>
<dbReference type="STRING" id="398767.Glov_3520"/>
<evidence type="ECO:0000256" key="9">
    <source>
        <dbReference type="ARBA" id="ARBA00023136"/>
    </source>
</evidence>
<evidence type="ECO:0000259" key="13">
    <source>
        <dbReference type="PROSITE" id="PS50113"/>
    </source>
</evidence>
<evidence type="ECO:0000259" key="12">
    <source>
        <dbReference type="PROSITE" id="PS50109"/>
    </source>
</evidence>
<dbReference type="EC" id="2.7.13.3" evidence="3"/>
<dbReference type="PRINTS" id="PR00344">
    <property type="entry name" value="BCTRLSENSOR"/>
</dbReference>
<keyword evidence="7 15" id="KW-0418">Kinase</keyword>
<dbReference type="InterPro" id="IPR000700">
    <property type="entry name" value="PAS-assoc_C"/>
</dbReference>
<evidence type="ECO:0000256" key="8">
    <source>
        <dbReference type="ARBA" id="ARBA00022989"/>
    </source>
</evidence>
<evidence type="ECO:0000256" key="4">
    <source>
        <dbReference type="ARBA" id="ARBA00022553"/>
    </source>
</evidence>
<dbReference type="KEGG" id="glo:Glov_3520"/>
<dbReference type="SMART" id="SM01079">
    <property type="entry name" value="CHASE"/>
    <property type="match status" value="1"/>
</dbReference>
<accession>B3E2W3</accession>
<dbReference type="PANTHER" id="PTHR43304">
    <property type="entry name" value="PHYTOCHROME-LIKE PROTEIN CPH1"/>
    <property type="match status" value="1"/>
</dbReference>
<dbReference type="SUPFAM" id="SSF55785">
    <property type="entry name" value="PYP-like sensor domain (PAS domain)"/>
    <property type="match status" value="3"/>
</dbReference>
<dbReference type="InterPro" id="IPR036097">
    <property type="entry name" value="HisK_dim/P_sf"/>
</dbReference>
<keyword evidence="10" id="KW-0175">Coiled coil</keyword>
<dbReference type="Gene3D" id="2.10.70.100">
    <property type="match status" value="2"/>
</dbReference>
<evidence type="ECO:0000259" key="14">
    <source>
        <dbReference type="PROSITE" id="PS50839"/>
    </source>
</evidence>
<organism evidence="15 16">
    <name type="scientific">Trichlorobacter lovleyi (strain ATCC BAA-1151 / DSM 17278 / SZ)</name>
    <name type="common">Geobacter lovleyi</name>
    <dbReference type="NCBI Taxonomy" id="398767"/>
    <lineage>
        <taxon>Bacteria</taxon>
        <taxon>Pseudomonadati</taxon>
        <taxon>Thermodesulfobacteriota</taxon>
        <taxon>Desulfuromonadia</taxon>
        <taxon>Geobacterales</taxon>
        <taxon>Geobacteraceae</taxon>
        <taxon>Trichlorobacter</taxon>
    </lineage>
</organism>
<evidence type="ECO:0000256" key="3">
    <source>
        <dbReference type="ARBA" id="ARBA00012438"/>
    </source>
</evidence>
<dbReference type="Pfam" id="PF00512">
    <property type="entry name" value="HisKA"/>
    <property type="match status" value="1"/>
</dbReference>
<dbReference type="GO" id="GO:0016020">
    <property type="term" value="C:membrane"/>
    <property type="evidence" value="ECO:0007669"/>
    <property type="project" value="UniProtKB-SubCell"/>
</dbReference>
<feature type="coiled-coil region" evidence="10">
    <location>
        <begin position="617"/>
        <end position="665"/>
    </location>
</feature>